<keyword evidence="9" id="KW-1185">Reference proteome</keyword>
<feature type="active site" description="Proton acceptor; for dehydratase activity" evidence="4">
    <location>
        <position position="2448"/>
    </location>
</feature>
<dbReference type="PANTHER" id="PTHR43074:SF1">
    <property type="entry name" value="BETA-KETOACYL SYNTHASE FAMILY PROTEIN-RELATED"/>
    <property type="match status" value="1"/>
</dbReference>
<dbReference type="SMART" id="SM00825">
    <property type="entry name" value="PKS_KS"/>
    <property type="match status" value="1"/>
</dbReference>
<feature type="compositionally biased region" description="Low complexity" evidence="5">
    <location>
        <begin position="1654"/>
        <end position="1669"/>
    </location>
</feature>
<dbReference type="InterPro" id="IPR014043">
    <property type="entry name" value="Acyl_transferase_dom"/>
</dbReference>
<feature type="region of interest" description="C-terminal hotdog fold" evidence="4">
    <location>
        <begin position="2559"/>
        <end position="2703"/>
    </location>
</feature>
<dbReference type="InterPro" id="IPR018201">
    <property type="entry name" value="Ketoacyl_synth_AS"/>
</dbReference>
<dbReference type="InterPro" id="IPR049900">
    <property type="entry name" value="PKS_mFAS_DH"/>
</dbReference>
<dbReference type="SMART" id="SM00822">
    <property type="entry name" value="PKS_KR"/>
    <property type="match status" value="1"/>
</dbReference>
<keyword evidence="1" id="KW-0596">Phosphopantetheine</keyword>
<feature type="region of interest" description="N-terminal hotdog fold" evidence="4">
    <location>
        <begin position="2416"/>
        <end position="2543"/>
    </location>
</feature>
<gene>
    <name evidence="8" type="ORF">GS660_13515</name>
</gene>
<dbReference type="InterPro" id="IPR049551">
    <property type="entry name" value="PKS_DH_C"/>
</dbReference>
<reference evidence="8 9" key="1">
    <citation type="submission" date="2020-01" db="EMBL/GenBank/DDBJ databases">
        <title>Frigidibacter albus SP32T (=CGMCC 1.13995T).</title>
        <authorList>
            <person name="Liao X."/>
        </authorList>
    </citation>
    <scope>NUCLEOTIDE SEQUENCE [LARGE SCALE GENOMIC DNA]</scope>
    <source>
        <strain evidence="8 9">SP32</strain>
    </source>
</reference>
<evidence type="ECO:0000259" key="7">
    <source>
        <dbReference type="PROSITE" id="PS52019"/>
    </source>
</evidence>
<dbReference type="Pfam" id="PF02801">
    <property type="entry name" value="Ketoacyl-synt_C"/>
    <property type="match status" value="1"/>
</dbReference>
<protein>
    <submittedName>
        <fullName evidence="8">SDR family NAD(P)-dependent oxidoreductase</fullName>
    </submittedName>
</protein>
<dbReference type="GO" id="GO:0004315">
    <property type="term" value="F:3-oxoacyl-[acyl-carrier-protein] synthase activity"/>
    <property type="evidence" value="ECO:0007669"/>
    <property type="project" value="InterPro"/>
</dbReference>
<dbReference type="InterPro" id="IPR036736">
    <property type="entry name" value="ACP-like_sf"/>
</dbReference>
<evidence type="ECO:0000313" key="8">
    <source>
        <dbReference type="EMBL" id="MZQ90107.1"/>
    </source>
</evidence>
<dbReference type="InterPro" id="IPR016039">
    <property type="entry name" value="Thiolase-like"/>
</dbReference>
<dbReference type="InterPro" id="IPR042104">
    <property type="entry name" value="PKS_dehydratase_sf"/>
</dbReference>
<dbReference type="InterPro" id="IPR057326">
    <property type="entry name" value="KR_dom"/>
</dbReference>
<dbReference type="SMART" id="SM00826">
    <property type="entry name" value="PKS_DH"/>
    <property type="match status" value="1"/>
</dbReference>
<name>A0A6L8VI95_9RHOB</name>
<dbReference type="Gene3D" id="3.30.70.250">
    <property type="entry name" value="Malonyl-CoA ACP transacylase, ACP-binding"/>
    <property type="match status" value="1"/>
</dbReference>
<dbReference type="Gene3D" id="3.10.129.110">
    <property type="entry name" value="Polyketide synthase dehydratase"/>
    <property type="match status" value="1"/>
</dbReference>
<accession>A0A6L8VI95</accession>
<dbReference type="SUPFAM" id="SSF47336">
    <property type="entry name" value="ACP-like"/>
    <property type="match status" value="1"/>
</dbReference>
<dbReference type="InterPro" id="IPR016036">
    <property type="entry name" value="Malonyl_transacylase_ACP-bd"/>
</dbReference>
<dbReference type="Gene3D" id="3.40.47.10">
    <property type="match status" value="1"/>
</dbReference>
<dbReference type="SMART" id="SM00827">
    <property type="entry name" value="PKS_AT"/>
    <property type="match status" value="1"/>
</dbReference>
<dbReference type="InterPro" id="IPR001227">
    <property type="entry name" value="Ac_transferase_dom_sf"/>
</dbReference>
<dbReference type="GO" id="GO:0006633">
    <property type="term" value="P:fatty acid biosynthetic process"/>
    <property type="evidence" value="ECO:0007669"/>
    <property type="project" value="InterPro"/>
</dbReference>
<dbReference type="SUPFAM" id="SSF52151">
    <property type="entry name" value="FabD/lysophospholipase-like"/>
    <property type="match status" value="1"/>
</dbReference>
<dbReference type="SUPFAM" id="SSF53901">
    <property type="entry name" value="Thiolase-like"/>
    <property type="match status" value="1"/>
</dbReference>
<dbReference type="Pfam" id="PF00109">
    <property type="entry name" value="ketoacyl-synt"/>
    <property type="match status" value="1"/>
</dbReference>
<dbReference type="Pfam" id="PF21089">
    <property type="entry name" value="PKS_DH_N"/>
    <property type="match status" value="1"/>
</dbReference>
<dbReference type="SUPFAM" id="SSF51412">
    <property type="entry name" value="Inosine monophosphate dehydrogenase (IMPDH)"/>
    <property type="match status" value="1"/>
</dbReference>
<dbReference type="InterPro" id="IPR049552">
    <property type="entry name" value="PKS_DH_N"/>
</dbReference>
<evidence type="ECO:0000259" key="6">
    <source>
        <dbReference type="PROSITE" id="PS52004"/>
    </source>
</evidence>
<evidence type="ECO:0000256" key="5">
    <source>
        <dbReference type="SAM" id="MobiDB-lite"/>
    </source>
</evidence>
<dbReference type="Gene3D" id="1.10.1200.10">
    <property type="entry name" value="ACP-like"/>
    <property type="match status" value="1"/>
</dbReference>
<dbReference type="InterPro" id="IPR013968">
    <property type="entry name" value="PKS_KR"/>
</dbReference>
<keyword evidence="3" id="KW-0808">Transferase</keyword>
<proteinExistence type="predicted"/>
<dbReference type="InterPro" id="IPR016035">
    <property type="entry name" value="Acyl_Trfase/lysoPLipase"/>
</dbReference>
<dbReference type="EMBL" id="WWNR01000008">
    <property type="protein sequence ID" value="MZQ90107.1"/>
    <property type="molecule type" value="Genomic_DNA"/>
</dbReference>
<feature type="active site" description="Proton donor; for dehydratase activity" evidence="4">
    <location>
        <position position="2622"/>
    </location>
</feature>
<comment type="caution">
    <text evidence="8">The sequence shown here is derived from an EMBL/GenBank/DDBJ whole genome shotgun (WGS) entry which is preliminary data.</text>
</comment>
<dbReference type="InterPro" id="IPR020841">
    <property type="entry name" value="PKS_Beta-ketoAc_synthase_dom"/>
</dbReference>
<dbReference type="InterPro" id="IPR014031">
    <property type="entry name" value="Ketoacyl_synth_C"/>
</dbReference>
<evidence type="ECO:0000256" key="3">
    <source>
        <dbReference type="ARBA" id="ARBA00022679"/>
    </source>
</evidence>
<dbReference type="Pfam" id="PF08659">
    <property type="entry name" value="KR"/>
    <property type="match status" value="1"/>
</dbReference>
<organism evidence="8 9">
    <name type="scientific">Frigidibacter albus</name>
    <dbReference type="NCBI Taxonomy" id="1465486"/>
    <lineage>
        <taxon>Bacteria</taxon>
        <taxon>Pseudomonadati</taxon>
        <taxon>Pseudomonadota</taxon>
        <taxon>Alphaproteobacteria</taxon>
        <taxon>Rhodobacterales</taxon>
        <taxon>Paracoccaceae</taxon>
        <taxon>Frigidibacter</taxon>
    </lineage>
</organism>
<dbReference type="OrthoDB" id="9778690at2"/>
<dbReference type="PROSITE" id="PS00606">
    <property type="entry name" value="KS3_1"/>
    <property type="match status" value="1"/>
</dbReference>
<dbReference type="Gene3D" id="3.40.50.720">
    <property type="entry name" value="NAD(P)-binding Rossmann-like Domain"/>
    <property type="match status" value="1"/>
</dbReference>
<dbReference type="InterPro" id="IPR036291">
    <property type="entry name" value="NAD(P)-bd_dom_sf"/>
</dbReference>
<evidence type="ECO:0000256" key="2">
    <source>
        <dbReference type="ARBA" id="ARBA00022553"/>
    </source>
</evidence>
<dbReference type="PROSITE" id="PS52004">
    <property type="entry name" value="KS3_2"/>
    <property type="match status" value="1"/>
</dbReference>
<dbReference type="Proteomes" id="UP000477083">
    <property type="component" value="Unassembled WGS sequence"/>
</dbReference>
<dbReference type="Gene3D" id="3.20.20.70">
    <property type="entry name" value="Aldolase class I"/>
    <property type="match status" value="2"/>
</dbReference>
<feature type="domain" description="PKS/mFAS DH" evidence="7">
    <location>
        <begin position="2416"/>
        <end position="2703"/>
    </location>
</feature>
<dbReference type="PANTHER" id="PTHR43074">
    <property type="entry name" value="OMEGA-3 POLYUNSATURATED FATTY ACID SYNTHASE PFAB-RELATED"/>
    <property type="match status" value="1"/>
</dbReference>
<dbReference type="SUPFAM" id="SSF55048">
    <property type="entry name" value="Probable ACP-binding domain of malonyl-CoA ACP transacylase"/>
    <property type="match status" value="1"/>
</dbReference>
<feature type="domain" description="Ketosynthase family 3 (KS3)" evidence="6">
    <location>
        <begin position="686"/>
        <end position="1132"/>
    </location>
</feature>
<dbReference type="InterPro" id="IPR013785">
    <property type="entry name" value="Aldolase_TIM"/>
</dbReference>
<dbReference type="InterPro" id="IPR020807">
    <property type="entry name" value="PKS_DH"/>
</dbReference>
<dbReference type="Pfam" id="PF00698">
    <property type="entry name" value="Acyl_transf_1"/>
    <property type="match status" value="1"/>
</dbReference>
<keyword evidence="2" id="KW-0597">Phosphoprotein</keyword>
<dbReference type="InterPro" id="IPR052568">
    <property type="entry name" value="PKS-FAS_Synthase"/>
</dbReference>
<dbReference type="PROSITE" id="PS52019">
    <property type="entry name" value="PKS_MFAS_DH"/>
    <property type="match status" value="1"/>
</dbReference>
<evidence type="ECO:0000256" key="1">
    <source>
        <dbReference type="ARBA" id="ARBA00022450"/>
    </source>
</evidence>
<sequence length="2723" mass="280225">MAQAPDFATAGFAGPEFAILVLTPAGSADAALAIAACRAGHLGLFNAELPLPAGAIEAGLEALAGATAGGFGVKLADAGLALDLAGRFGPRGLSVVVLEAEAALAAPEAVAAIRAAGVRLLPEAIRWDDRLAGPLAAEGLVLKGHEAGGRVGEATAFILLQQAMAAGPAGPVFVRGGVGLQSAGALRAGGAAGVVLDDQCLMLRESALGPRIAPVLARMTGAETLLVEGAGGVQWRGMEQPGSRAGATLRTALAQGESEGRAAFGWDMAAGQIAPLGQAAAFAPDLAARFGSLGRLARALQDGSAAAVARAAAHPVWGAGQGVAAPHGTRWPLVQGPMTRVSDTAAFAQAVAEGGALPMVALALMRPEQADTLLAETAQRLAGRAWGVGLLGFAPSSLIRAQVEVALRHGPGFALIAGGRPDQARALEADGIPSYLHVPSPRLLAMFLEQGARRFVFEGRECGGHVGPMSSLVLWDAMVRTLLDSVTDPVQASEICVLFAGGIHDARSAAMVAALAAPLAERGIRVGMLMGTAYLFTEEAVSAGSIVQTFQKVLLDCQETVTLETGPGHASRAAMSPFAEEFAARRRALQADGTGGEDMREALEELTLGRLRIASKATERAGDVLKTVPARRQAQEGMYMIGQAAMLRDKVTTIAALHGAVCEGSAEMLGAARAAPVPATVAADRPADIAIVGLGAVLPGAETVAEYWENLLDSVDAITEIPRHRWDWRLYFDADPSAPDKIYSRWGGFLKDMPFDPMRYGIPPRSLPALDPLQLMTLEVARRTLEDAGLDGKDAPGLPRLRTSIILGASGGAGDVGAQYAVRSELPRFMGALDADAASRLPSWTEDSFAGILLNVAAGRAANRLDFGGVNFTVDAACASSLAAVYQAVLELETGRSDMVLAGGIDTVQGPFGYLCFSKTRALSPRGRSSSFEAGADGIVISEGLAMVALKRLADAERDGDKIYAVIKGVGGSSDGKAKSMTAPHPDGQIRALSRAYDMAGYSPATVGLFEAHGTGTVAGDISEMTTVTRLLTEAGAGPKASAIGSVKTLIGHTKAAAGIAGLIKAALACHHGVLPPHGRRGAPNARLNEPAIPLYLVDRPRPWVTVEGLPRRASVSAFGFGGTNFHVAMEEYGAKRAIPALAPSPRRRWGQELLVWRGRSRAALAAEVQALADRLAAGWEPALADLAFSLAEAARPGTLTAALTVSRSEPLAARVAALAAHLADAASPLPPGAAFSDAPLLANGGKLALIFPGQGSQYPEMMAEVAALFPELGDSLAEADAVLGFPLSRAILPAGAYDDAAQKAAAAALTATDVAQPALGAVEAGLWSLLSGMGLRPDMAAGHSYGEFVALHAAGVFSRADLFRVSRARGRFMVEAGAGGDLGSMAAARAPRDVLEALIEGIDGVCVANHNAPEQSILSGSREGLAEAARRAEAAGIPLRALQVGAAFHSPIVAPAQARLAGFIAGMDLHPARFAVYANKTAAAYPAGAVAICETLSSQLASPVEFVRQVEQMHADGARVFLSLGPKSAHTTMVRQILGAAPHRAITTDDEAGGLRGLLSGIGALLAEGAALDLARLFAGRGCTALPLTGPVPEAEALGRHMWLLNGSGARQVGSPPRPVLTLEEVEARKVMAAAQVAPPLAQPAFPEPAAVRPQIRPQPSRAAPRAPGLRSRPVREMLPMDTDNQDLSYPLQADEVLAEFQMTMARFLETQERVMLAYLGSGAGAAAAPRAMPRPARPMVARPAPVMAMPAPVAPVAAAAPAPVPASQPVAAPAPAPAPVVASAPIQVPTASAGLDRAGIAALLLDIVQDRTGYPADMLGMDQGIEADLGIDSIKRVEIIGALLKGLPGPQASAAQPMGETLNEQKTLGAIVEKLAAHLAGGAPAGAQGVVHGPFDLAAAGNAGEGARPPRYVMRAEAEALPAGPALPAGRYLVTEGRGGLAAALAGKIAAAGGTPVVLSAEAACEAEGPFAGLVHLAPTAAVPVALDGDWLAALEVEKSAYRVVRAHAEGLRQGRMVFASVMGGSFGRRGETGMLLAGGCTGLAKSLREEWPASRAKAIDLDPALTDEALAQVLMEELAAPYGRQEAGYPGGRRMVFRSVAADPADAARELPPGAVILATGGARGITAEILRPFAAAGCRLVLIGRTPLPGPEPEATAALTDTSALRQALMAEARATGEAVTPASIERALAGLMRDREIRANLADLQAAGATLDYLALDMADAAAVRAAVADIAARLGPVHGVIHGAGVIEDRRITDKTPDSWDRVVQPKVIGALALAAALDTAPPAFFALFASVAGRYGNSGQTDYAHANELLNRLAAQLARRWPACHPVAVNWGPWEGTRHGAGMVSDAVRAKFEAQEVTLVAPEGGAAAFFDEILRGPRDCTEVVLGAGPWEKHEAERAGMPEAPRSRWPLLPGAQQAPAAKGGTAIRRRLDVGADPWLGEHRIGAVPVLPLAVAAEMCAEAAAEIWSDWTVTGLADLRLLNGLRLEGDAPCEIDLVAQGSEHADATGFAARVELRETGNLPRAHYRASVRMVPSALQATDPEALALAQDILAHPVACSPVPAGRAYREMLFHGPSYQLLKVLEGLDAGGARAEVRPSRAADFGGGAWLFDPGLLDAAAQLAWVWSIHARGQPALPNAIGRATKLGTGAARRMVMRLHPGLGPAEVRADVAIADAAGQPLLLLEALEATSDAGLARFCGWGGEILADIALPKQEAAE</sequence>
<dbReference type="CDD" id="cd00833">
    <property type="entry name" value="PKS"/>
    <property type="match status" value="1"/>
</dbReference>
<dbReference type="RefSeq" id="WP_161347390.1">
    <property type="nucleotide sequence ID" value="NZ_BMGW01000008.1"/>
</dbReference>
<dbReference type="SUPFAM" id="SSF51735">
    <property type="entry name" value="NAD(P)-binding Rossmann-fold domains"/>
    <property type="match status" value="2"/>
</dbReference>
<evidence type="ECO:0000256" key="4">
    <source>
        <dbReference type="PROSITE-ProRule" id="PRU01363"/>
    </source>
</evidence>
<dbReference type="Pfam" id="PF14765">
    <property type="entry name" value="PS-DH"/>
    <property type="match status" value="1"/>
</dbReference>
<dbReference type="Gene3D" id="3.40.366.10">
    <property type="entry name" value="Malonyl-Coenzyme A Acyl Carrier Protein, domain 2"/>
    <property type="match status" value="1"/>
</dbReference>
<dbReference type="InterPro" id="IPR014030">
    <property type="entry name" value="Ketoacyl_synth_N"/>
</dbReference>
<feature type="region of interest" description="Disordered" evidence="5">
    <location>
        <begin position="1652"/>
        <end position="1672"/>
    </location>
</feature>
<evidence type="ECO:0000313" key="9">
    <source>
        <dbReference type="Proteomes" id="UP000477083"/>
    </source>
</evidence>